<dbReference type="Gene3D" id="3.40.50.11850">
    <property type="entry name" value="Diphthamide synthesis DPH1/DPH2 domain 2"/>
    <property type="match status" value="1"/>
</dbReference>
<dbReference type="Pfam" id="PF01866">
    <property type="entry name" value="Diphthamide_syn"/>
    <property type="match status" value="1"/>
</dbReference>
<dbReference type="PIRSF" id="PIRSF004967">
    <property type="entry name" value="DPH1"/>
    <property type="match status" value="1"/>
</dbReference>
<evidence type="ECO:0000256" key="8">
    <source>
        <dbReference type="ARBA" id="ARBA00023014"/>
    </source>
</evidence>
<evidence type="ECO:0000256" key="6">
    <source>
        <dbReference type="ARBA" id="ARBA00022723"/>
    </source>
</evidence>
<dbReference type="Gene3D" id="3.40.50.11860">
    <property type="entry name" value="Diphthamide synthesis DPH1/DPH2 domain 3"/>
    <property type="match status" value="1"/>
</dbReference>
<comment type="cofactor">
    <cofactor evidence="1 10">
        <name>[4Fe-4S] cluster</name>
        <dbReference type="ChEBI" id="CHEBI:49883"/>
    </cofactor>
</comment>
<evidence type="ECO:0000256" key="3">
    <source>
        <dbReference type="ARBA" id="ARBA00012221"/>
    </source>
</evidence>
<evidence type="ECO:0000256" key="2">
    <source>
        <dbReference type="ARBA" id="ARBA00005156"/>
    </source>
</evidence>
<evidence type="ECO:0000256" key="10">
    <source>
        <dbReference type="PIRNR" id="PIRNR004967"/>
    </source>
</evidence>
<organism evidence="11 12">
    <name type="scientific">candidate division MSBL1 archaeon SCGC-AAA261D19</name>
    <dbReference type="NCBI Taxonomy" id="1698273"/>
    <lineage>
        <taxon>Archaea</taxon>
        <taxon>Methanobacteriati</taxon>
        <taxon>Methanobacteriota</taxon>
        <taxon>candidate division MSBL1</taxon>
    </lineage>
</organism>
<evidence type="ECO:0000256" key="7">
    <source>
        <dbReference type="ARBA" id="ARBA00023004"/>
    </source>
</evidence>
<dbReference type="InterPro" id="IPR042265">
    <property type="entry name" value="DPH1/DPH2_3"/>
</dbReference>
<evidence type="ECO:0000313" key="12">
    <source>
        <dbReference type="Proteomes" id="UP000070400"/>
    </source>
</evidence>
<keyword evidence="7 10" id="KW-0408">Iron</keyword>
<comment type="pathway">
    <text evidence="2 10">Protein modification; peptidyl-diphthamide biosynthesis.</text>
</comment>
<dbReference type="InterPro" id="IPR042264">
    <property type="entry name" value="DPH1/DPH2_2"/>
</dbReference>
<protein>
    <recommendedName>
        <fullName evidence="3 10">2-(3-amino-3-carboxypropyl)histidine synthase</fullName>
        <ecNumber evidence="3 10">2.5.1.108</ecNumber>
    </recommendedName>
</protein>
<dbReference type="InterPro" id="IPR022428">
    <property type="entry name" value="Dph2_arc"/>
</dbReference>
<keyword evidence="12" id="KW-1185">Reference proteome</keyword>
<proteinExistence type="inferred from homology"/>
<keyword evidence="8 10" id="KW-0411">Iron-sulfur</keyword>
<keyword evidence="6 10" id="KW-0479">Metal-binding</keyword>
<evidence type="ECO:0000256" key="5">
    <source>
        <dbReference type="ARBA" id="ARBA00022691"/>
    </source>
</evidence>
<evidence type="ECO:0000313" key="11">
    <source>
        <dbReference type="EMBL" id="KXB02078.1"/>
    </source>
</evidence>
<comment type="catalytic activity">
    <reaction evidence="9 10">
        <text>L-histidyl-[translation elongation factor 2] + S-adenosyl-L-methionine = 2-[(3S)-amino-3-carboxypropyl]-L-histidyl-[translation elongation factor 2] + S-methyl-5'-thioadenosine + H(+)</text>
        <dbReference type="Rhea" id="RHEA:36783"/>
        <dbReference type="Rhea" id="RHEA-COMP:9748"/>
        <dbReference type="Rhea" id="RHEA-COMP:9749"/>
        <dbReference type="ChEBI" id="CHEBI:15378"/>
        <dbReference type="ChEBI" id="CHEBI:17509"/>
        <dbReference type="ChEBI" id="CHEBI:29979"/>
        <dbReference type="ChEBI" id="CHEBI:59789"/>
        <dbReference type="ChEBI" id="CHEBI:73995"/>
        <dbReference type="EC" id="2.5.1.108"/>
    </reaction>
</comment>
<comment type="similarity">
    <text evidence="10">Belongs to the DPH1/DPH2 family.</text>
</comment>
<name>A0A133V6K5_9EURY</name>
<dbReference type="InterPro" id="IPR035435">
    <property type="entry name" value="DPH1/DPH2_euk_archaea"/>
</dbReference>
<dbReference type="NCBIfam" id="TIGR00322">
    <property type="entry name" value="diphth2_R"/>
    <property type="match status" value="1"/>
</dbReference>
<dbReference type="PANTHER" id="PTHR10762:SF1">
    <property type="entry name" value="2-(3-AMINO-3-CARBOXYPROPYL)HISTIDINE SYNTHASE SUBUNIT 1"/>
    <property type="match status" value="1"/>
</dbReference>
<keyword evidence="10" id="KW-0004">4Fe-4S</keyword>
<keyword evidence="4 10" id="KW-0808">Transferase</keyword>
<dbReference type="NCBIfam" id="TIGR03682">
    <property type="entry name" value="arCOG04112"/>
    <property type="match status" value="1"/>
</dbReference>
<dbReference type="InterPro" id="IPR016435">
    <property type="entry name" value="DPH1/DPH2"/>
</dbReference>
<sequence length="328" mass="36643">MYDFESEKVKRFLDQQAVNRPAIQLPEGLKRYLDEIAPVFEESGLEPLILADSCYGACDIADTNANRLGCDGLIHYGHADMGLKTSIPTLYVEARVKRNPIQFFKDALPNLEGLIWGLTTTVQYIGWIDRVREYLENNGVRSVIGDPGPRVKYPGQVLGCDFSCARSVAGEVDGFIYFGTGRFHPLGIAIATKKDVAVINPIAEGHEILSPELDGFLNQRKAILSKAAACKRFGVLVSSKKGQQRLAIAEELTNLLRENGYDAQLFLQDELNNERLYDFNVGAFVCTACPRIPIDDVEVYDRPILTPFEARVLLGEEEFQPYKLDEMT</sequence>
<dbReference type="GO" id="GO:0046872">
    <property type="term" value="F:metal ion binding"/>
    <property type="evidence" value="ECO:0007669"/>
    <property type="project" value="UniProtKB-KW"/>
</dbReference>
<dbReference type="EMBL" id="LHXX01000026">
    <property type="protein sequence ID" value="KXB02078.1"/>
    <property type="molecule type" value="Genomic_DNA"/>
</dbReference>
<dbReference type="Gene3D" id="3.40.50.11840">
    <property type="entry name" value="Diphthamide synthesis DPH1/DPH2 domain 1"/>
    <property type="match status" value="1"/>
</dbReference>
<dbReference type="GO" id="GO:0090560">
    <property type="term" value="F:2-(3-amino-3-carboxypropyl)histidine synthase activity"/>
    <property type="evidence" value="ECO:0007669"/>
    <property type="project" value="UniProtKB-UniRule"/>
</dbReference>
<gene>
    <name evidence="11" type="ORF">AKJ43_02495</name>
</gene>
<comment type="function">
    <text evidence="10">Catalyzes the first step of diphthamide biosynthesis, i.e. the transfer of the 3-amino-3-carboxypropyl group from S-adenosyl-L-methionine (SAM) to the C2 position of the imidazole ring of the target histidine residue in translation elongation factor 2 (EF-2).</text>
</comment>
<accession>A0A133V6K5</accession>
<dbReference type="AlphaFoldDB" id="A0A133V6K5"/>
<dbReference type="SFLD" id="SFLDS00032">
    <property type="entry name" value="Radical_SAM_3-amino-3-carboxyp"/>
    <property type="match status" value="1"/>
</dbReference>
<dbReference type="GO" id="GO:0051539">
    <property type="term" value="F:4 iron, 4 sulfur cluster binding"/>
    <property type="evidence" value="ECO:0007669"/>
    <property type="project" value="UniProtKB-UniRule"/>
</dbReference>
<dbReference type="EC" id="2.5.1.108" evidence="3 10"/>
<dbReference type="PANTHER" id="PTHR10762">
    <property type="entry name" value="DIPHTHAMIDE BIOSYNTHESIS PROTEIN"/>
    <property type="match status" value="1"/>
</dbReference>
<evidence type="ECO:0000256" key="4">
    <source>
        <dbReference type="ARBA" id="ARBA00022679"/>
    </source>
</evidence>
<dbReference type="InterPro" id="IPR042263">
    <property type="entry name" value="DPH1/DPH2_1"/>
</dbReference>
<evidence type="ECO:0000256" key="1">
    <source>
        <dbReference type="ARBA" id="ARBA00001966"/>
    </source>
</evidence>
<comment type="caution">
    <text evidence="11">The sequence shown here is derived from an EMBL/GenBank/DDBJ whole genome shotgun (WGS) entry which is preliminary data.</text>
</comment>
<dbReference type="UniPathway" id="UPA00559"/>
<dbReference type="Proteomes" id="UP000070400">
    <property type="component" value="Unassembled WGS sequence"/>
</dbReference>
<keyword evidence="5 10" id="KW-0949">S-adenosyl-L-methionine</keyword>
<dbReference type="GO" id="GO:0017183">
    <property type="term" value="P:protein histidyl modification to diphthamide"/>
    <property type="evidence" value="ECO:0007669"/>
    <property type="project" value="UniProtKB-UniRule"/>
</dbReference>
<evidence type="ECO:0000256" key="9">
    <source>
        <dbReference type="ARBA" id="ARBA00048403"/>
    </source>
</evidence>
<reference evidence="11 12" key="1">
    <citation type="journal article" date="2016" name="Sci. Rep.">
        <title>Metabolic traits of an uncultured archaeal lineage -MSBL1- from brine pools of the Red Sea.</title>
        <authorList>
            <person name="Mwirichia R."/>
            <person name="Alam I."/>
            <person name="Rashid M."/>
            <person name="Vinu M."/>
            <person name="Ba-Alawi W."/>
            <person name="Anthony Kamau A."/>
            <person name="Kamanda Ngugi D."/>
            <person name="Goker M."/>
            <person name="Klenk H.P."/>
            <person name="Bajic V."/>
            <person name="Stingl U."/>
        </authorList>
    </citation>
    <scope>NUCLEOTIDE SEQUENCE [LARGE SCALE GENOMIC DNA]</scope>
    <source>
        <strain evidence="11">SCGC-AAA261D19</strain>
    </source>
</reference>